<dbReference type="SUPFAM" id="SSF51905">
    <property type="entry name" value="FAD/NAD(P)-binding domain"/>
    <property type="match status" value="1"/>
</dbReference>
<evidence type="ECO:0000313" key="3">
    <source>
        <dbReference type="Proteomes" id="UP001304769"/>
    </source>
</evidence>
<gene>
    <name evidence="2" type="ORF">SPF06_16385</name>
</gene>
<dbReference type="PANTHER" id="PTHR40254:SF1">
    <property type="entry name" value="BLR0577 PROTEIN"/>
    <property type="match status" value="1"/>
</dbReference>
<organism evidence="2 3">
    <name type="scientific">Sinomonas terricola</name>
    <dbReference type="NCBI Taxonomy" id="3110330"/>
    <lineage>
        <taxon>Bacteria</taxon>
        <taxon>Bacillati</taxon>
        <taxon>Actinomycetota</taxon>
        <taxon>Actinomycetes</taxon>
        <taxon>Micrococcales</taxon>
        <taxon>Micrococcaceae</taxon>
        <taxon>Sinomonas</taxon>
    </lineage>
</organism>
<dbReference type="EMBL" id="JAYGGQ010000013">
    <property type="protein sequence ID" value="MEA5456316.1"/>
    <property type="molecule type" value="Genomic_DNA"/>
</dbReference>
<name>A0ABU5T9F3_9MICC</name>
<evidence type="ECO:0000313" key="2">
    <source>
        <dbReference type="EMBL" id="MEA5456316.1"/>
    </source>
</evidence>
<dbReference type="InterPro" id="IPR038732">
    <property type="entry name" value="HpyO/CreE_NAD-binding"/>
</dbReference>
<dbReference type="Pfam" id="PF13454">
    <property type="entry name" value="NAD_binding_9"/>
    <property type="match status" value="1"/>
</dbReference>
<keyword evidence="3" id="KW-1185">Reference proteome</keyword>
<dbReference type="RefSeq" id="WP_323280201.1">
    <property type="nucleotide sequence ID" value="NZ_JAYGGQ010000013.1"/>
</dbReference>
<dbReference type="InterPro" id="IPR036188">
    <property type="entry name" value="FAD/NAD-bd_sf"/>
</dbReference>
<dbReference type="PANTHER" id="PTHR40254">
    <property type="entry name" value="BLR0577 PROTEIN"/>
    <property type="match status" value="1"/>
</dbReference>
<protein>
    <submittedName>
        <fullName evidence="2">FAD/NAD(P)-binding protein</fullName>
    </submittedName>
</protein>
<comment type="caution">
    <text evidence="2">The sequence shown here is derived from an EMBL/GenBank/DDBJ whole genome shotgun (WGS) entry which is preliminary data.</text>
</comment>
<proteinExistence type="predicted"/>
<feature type="domain" description="FAD-dependent urate hydroxylase HpyO/Asp monooxygenase CreE-like FAD/NAD(P)-binding" evidence="1">
    <location>
        <begin position="7"/>
        <end position="198"/>
    </location>
</feature>
<accession>A0ABU5T9F3</accession>
<sequence length="651" mass="69325">MKPAVLAVVGGGPRAAMLLERLSASLPEYAPAHLDIHLIEPHVPGSGRIWRRDQSPLLALNSRAADVTMFTDSSVQCEGPSADGPSLLEWSMDVSGPGTFLADDGELRLALDAAPELAAEARGLTAESFPTRRLQSLYLEWFFRCTVARLERQGVAVAVHRDTAVRVEPAPAGSRSALVRLATGRHVAADAVVLALGHADAEPLPSSSALADFARRHGATYVPPDYTTDADLSGIAPGADVIVSGLGLAFVDLAVLLFEGRGGRFAADPSAGPEEGALTYVPSGLEPRLFAGSRRGVPYRSKARGPLRGEEPEPLRFLTEQAVAPLLARRGEIDFVGDLWPLIARDIEYGYYRELFTGYPDRVLASWAEFSARFEAAARGERSRTELDALIGSAVPVAADRLDLDRLDRPLDGLSGSPDEVHRAVVRHVQDDLRLRDSGEHTETLGLFLGILRAYMELGRLVPLERLSPASREVVCGWWHGFFSFVDSGPPPRRLRELLALERAGFVRFLGPGLRVEGDDASGLFRATAAAGSLTASASVFVEARLPGPAVAGSANPLLRALAADGLAREDAAGRLRTGDDARVLGDAFAWLFAVGAGTTGWGAGAFARPRSNAAPFRDTDALARRLLAQLTPEPSARLESAVALVHGLAG</sequence>
<reference evidence="2 3" key="1">
    <citation type="submission" date="2023-12" db="EMBL/GenBank/DDBJ databases">
        <title>Sinomonas terricola sp. nov, isolated from litchi orchard soil in Guangdong, PR China.</title>
        <authorList>
            <person name="Jiaxin W."/>
            <person name="Yang Z."/>
            <person name="Honghui Z."/>
        </authorList>
    </citation>
    <scope>NUCLEOTIDE SEQUENCE [LARGE SCALE GENOMIC DNA]</scope>
    <source>
        <strain evidence="2 3">JGH33</strain>
    </source>
</reference>
<evidence type="ECO:0000259" key="1">
    <source>
        <dbReference type="Pfam" id="PF13454"/>
    </source>
</evidence>
<dbReference type="Proteomes" id="UP001304769">
    <property type="component" value="Unassembled WGS sequence"/>
</dbReference>
<dbReference type="InterPro" id="IPR052189">
    <property type="entry name" value="L-asp_N-monooxygenase_NS-form"/>
</dbReference>